<evidence type="ECO:0000313" key="4">
    <source>
        <dbReference type="Proteomes" id="UP000503840"/>
    </source>
</evidence>
<dbReference type="Proteomes" id="UP000503840">
    <property type="component" value="Unassembled WGS sequence"/>
</dbReference>
<feature type="transmembrane region" description="Helical" evidence="1">
    <location>
        <begin position="181"/>
        <end position="205"/>
    </location>
</feature>
<comment type="caution">
    <text evidence="3">The sequence shown here is derived from an EMBL/GenBank/DDBJ whole genome shotgun (WGS) entry which is preliminary data.</text>
</comment>
<keyword evidence="1" id="KW-0472">Membrane</keyword>
<proteinExistence type="predicted"/>
<feature type="transmembrane region" description="Helical" evidence="1">
    <location>
        <begin position="225"/>
        <end position="244"/>
    </location>
</feature>
<dbReference type="Pfam" id="PF03599">
    <property type="entry name" value="CdhD"/>
    <property type="match status" value="1"/>
</dbReference>
<name>A0A7J0BIQ7_9BACT</name>
<sequence length="339" mass="36482">MTHFVDTPAGDVPSITHAWGLQDWLGTAFARLGVTRNNYAVSPGLYAMGNPDANSPVIVTANYKLTFDAVRSDLAGQNLWMVVLDTRGINVWCAAGKNLFSTAEVIKRLQRVRLDRVVKHRRIILPQLGAPGVSAKEVRRATGFSVVYGPVLSADLPAFLESGMQATTEMRTVRFPLKERAVLIPVEIMLLWKTLLLAFAVMFVLSGIGPDIFSFSAAVGRLAPFAWATLFGVLAGQVAVPVLLPVLPFRAFAANGALAGGVAVLPMLACAWPLATWLELVVLAAWTPCLGSFLAMNFSGSTPYTSPTGVEWEMRRAVPLQILTVAVCLCLWVAAAFIG</sequence>
<gene>
    <name evidence="3" type="ORF">DSM101010T_14100</name>
</gene>
<feature type="domain" description="CO dehydrogenase/acetyl-CoA synthase delta subunit TIM barrel" evidence="2">
    <location>
        <begin position="38"/>
        <end position="155"/>
    </location>
</feature>
<dbReference type="NCBIfam" id="NF040863">
    <property type="entry name" value="HgcA_corrinoid"/>
    <property type="match status" value="1"/>
</dbReference>
<feature type="transmembrane region" description="Helical" evidence="1">
    <location>
        <begin position="318"/>
        <end position="338"/>
    </location>
</feature>
<reference evidence="3 4" key="1">
    <citation type="submission" date="2020-05" db="EMBL/GenBank/DDBJ databases">
        <title>Draft genome sequence of Desulfovibrio sp. strain HN2T.</title>
        <authorList>
            <person name="Ueno A."/>
            <person name="Tamazawa S."/>
            <person name="Tamamura S."/>
            <person name="Murakami T."/>
            <person name="Kiyama T."/>
            <person name="Inomata H."/>
            <person name="Amano Y."/>
            <person name="Miyakawa K."/>
            <person name="Tamaki H."/>
            <person name="Naganuma T."/>
            <person name="Kaneko K."/>
        </authorList>
    </citation>
    <scope>NUCLEOTIDE SEQUENCE [LARGE SCALE GENOMIC DNA]</scope>
    <source>
        <strain evidence="3 4">HN2</strain>
    </source>
</reference>
<feature type="transmembrane region" description="Helical" evidence="1">
    <location>
        <begin position="280"/>
        <end position="298"/>
    </location>
</feature>
<organism evidence="3 4">
    <name type="scientific">Desulfovibrio subterraneus</name>
    <dbReference type="NCBI Taxonomy" id="2718620"/>
    <lineage>
        <taxon>Bacteria</taxon>
        <taxon>Pseudomonadati</taxon>
        <taxon>Thermodesulfobacteriota</taxon>
        <taxon>Desulfovibrionia</taxon>
        <taxon>Desulfovibrionales</taxon>
        <taxon>Desulfovibrionaceae</taxon>
        <taxon>Desulfovibrio</taxon>
    </lineage>
</organism>
<protein>
    <recommendedName>
        <fullName evidence="2">CO dehydrogenase/acetyl-CoA synthase delta subunit TIM barrel domain-containing protein</fullName>
    </recommendedName>
</protein>
<dbReference type="AlphaFoldDB" id="A0A7J0BIQ7"/>
<keyword evidence="1" id="KW-1133">Transmembrane helix</keyword>
<evidence type="ECO:0000259" key="2">
    <source>
        <dbReference type="Pfam" id="PF03599"/>
    </source>
</evidence>
<accession>A0A7J0BIQ7</accession>
<feature type="transmembrane region" description="Helical" evidence="1">
    <location>
        <begin position="251"/>
        <end position="274"/>
    </location>
</feature>
<evidence type="ECO:0000256" key="1">
    <source>
        <dbReference type="SAM" id="Phobius"/>
    </source>
</evidence>
<dbReference type="EMBL" id="BLVO01000013">
    <property type="protein sequence ID" value="GFM33045.1"/>
    <property type="molecule type" value="Genomic_DNA"/>
</dbReference>
<dbReference type="InterPro" id="IPR016041">
    <property type="entry name" value="Ac-CoA_synth_d_su_TIM-brl"/>
</dbReference>
<keyword evidence="4" id="KW-1185">Reference proteome</keyword>
<keyword evidence="1" id="KW-0812">Transmembrane</keyword>
<evidence type="ECO:0000313" key="3">
    <source>
        <dbReference type="EMBL" id="GFM33045.1"/>
    </source>
</evidence>
<dbReference type="Gene3D" id="3.40.50.11600">
    <property type="match status" value="1"/>
</dbReference>